<accession>A0A1N6Y986</accession>
<gene>
    <name evidence="1" type="ORF">SAMN05421546_2428</name>
</gene>
<reference evidence="2" key="1">
    <citation type="submission" date="2017-01" db="EMBL/GenBank/DDBJ databases">
        <authorList>
            <person name="Varghese N."/>
            <person name="Submissions S."/>
        </authorList>
    </citation>
    <scope>NUCLEOTIDE SEQUENCE [LARGE SCALE GENOMIC DNA]</scope>
    <source>
        <strain evidence="2">UM1</strain>
    </source>
</reference>
<dbReference type="Proteomes" id="UP000241788">
    <property type="component" value="Unassembled WGS sequence"/>
</dbReference>
<organism evidence="1 2">
    <name type="scientific">Solilutibacter tolerans</name>
    <dbReference type="NCBI Taxonomy" id="1604334"/>
    <lineage>
        <taxon>Bacteria</taxon>
        <taxon>Pseudomonadati</taxon>
        <taxon>Pseudomonadota</taxon>
        <taxon>Gammaproteobacteria</taxon>
        <taxon>Lysobacterales</taxon>
        <taxon>Lysobacteraceae</taxon>
        <taxon>Solilutibacter</taxon>
    </lineage>
</organism>
<proteinExistence type="predicted"/>
<dbReference type="AlphaFoldDB" id="A0A1N6Y986"/>
<sequence length="40" mass="4694">MIEAIIEVIEAEHPPYRTVRPAVAEEMVRREQAEAWDRMA</sequence>
<dbReference type="EMBL" id="FTLW01000006">
    <property type="protein sequence ID" value="SIR11192.1"/>
    <property type="molecule type" value="Genomic_DNA"/>
</dbReference>
<evidence type="ECO:0000313" key="2">
    <source>
        <dbReference type="Proteomes" id="UP000241788"/>
    </source>
</evidence>
<evidence type="ECO:0000313" key="1">
    <source>
        <dbReference type="EMBL" id="SIR11192.1"/>
    </source>
</evidence>
<protein>
    <submittedName>
        <fullName evidence="1">Uncharacterized protein</fullName>
    </submittedName>
</protein>
<keyword evidence="2" id="KW-1185">Reference proteome</keyword>
<name>A0A1N6Y986_9GAMM</name>